<dbReference type="PANTHER" id="PTHR32089">
    <property type="entry name" value="METHYL-ACCEPTING CHEMOTAXIS PROTEIN MCPB"/>
    <property type="match status" value="1"/>
</dbReference>
<dbReference type="InterPro" id="IPR025991">
    <property type="entry name" value="Chemoreceptor_zinc-bind_dom"/>
</dbReference>
<dbReference type="InterPro" id="IPR004089">
    <property type="entry name" value="MCPsignal_dom"/>
</dbReference>
<keyword evidence="5" id="KW-1133">Transmembrane helix</keyword>
<keyword evidence="5" id="KW-0472">Membrane</keyword>
<comment type="similarity">
    <text evidence="3">Belongs to the methyl-accepting chemotaxis (MCP) protein family.</text>
</comment>
<feature type="transmembrane region" description="Helical" evidence="5">
    <location>
        <begin position="24"/>
        <end position="42"/>
    </location>
</feature>
<reference evidence="8" key="1">
    <citation type="submission" date="2016-10" db="EMBL/GenBank/DDBJ databases">
        <authorList>
            <person name="Varghese N."/>
            <person name="Submissions S."/>
        </authorList>
    </citation>
    <scope>NUCLEOTIDE SEQUENCE [LARGE SCALE GENOMIC DNA]</scope>
    <source>
        <strain evidence="8">CGMCC 1.10971</strain>
    </source>
</reference>
<dbReference type="PROSITE" id="PS50111">
    <property type="entry name" value="CHEMOTAXIS_TRANSDUC_2"/>
    <property type="match status" value="1"/>
</dbReference>
<evidence type="ECO:0000256" key="2">
    <source>
        <dbReference type="ARBA" id="ARBA00023224"/>
    </source>
</evidence>
<evidence type="ECO:0000256" key="5">
    <source>
        <dbReference type="SAM" id="Phobius"/>
    </source>
</evidence>
<dbReference type="SMART" id="SM00283">
    <property type="entry name" value="MA"/>
    <property type="match status" value="1"/>
</dbReference>
<evidence type="ECO:0000256" key="1">
    <source>
        <dbReference type="ARBA" id="ARBA00004370"/>
    </source>
</evidence>
<evidence type="ECO:0000313" key="7">
    <source>
        <dbReference type="EMBL" id="SFG12024.1"/>
    </source>
</evidence>
<dbReference type="SUPFAM" id="SSF58104">
    <property type="entry name" value="Methyl-accepting chemotaxis protein (MCP) signaling domain"/>
    <property type="match status" value="1"/>
</dbReference>
<feature type="domain" description="Methyl-accepting transducer" evidence="6">
    <location>
        <begin position="190"/>
        <end position="373"/>
    </location>
</feature>
<keyword evidence="2 4" id="KW-0807">Transducer</keyword>
<dbReference type="Gene3D" id="1.10.287.950">
    <property type="entry name" value="Methyl-accepting chemotaxis protein"/>
    <property type="match status" value="1"/>
</dbReference>
<evidence type="ECO:0000259" key="6">
    <source>
        <dbReference type="PROSITE" id="PS50111"/>
    </source>
</evidence>
<dbReference type="GO" id="GO:0006935">
    <property type="term" value="P:chemotaxis"/>
    <property type="evidence" value="ECO:0007669"/>
    <property type="project" value="InterPro"/>
</dbReference>
<evidence type="ECO:0000256" key="4">
    <source>
        <dbReference type="PROSITE-ProRule" id="PRU00284"/>
    </source>
</evidence>
<dbReference type="InterPro" id="IPR004090">
    <property type="entry name" value="Chemotax_Me-accpt_rcpt"/>
</dbReference>
<accession>A0A1I2P7G7</accession>
<keyword evidence="7" id="KW-0675">Receptor</keyword>
<dbReference type="OrthoDB" id="9808588at2"/>
<evidence type="ECO:0000313" key="8">
    <source>
        <dbReference type="Proteomes" id="UP000198623"/>
    </source>
</evidence>
<dbReference type="STRING" id="1045558.SAMN05216175_103308"/>
<keyword evidence="5" id="KW-0812">Transmembrane</keyword>
<dbReference type="GO" id="GO:0004888">
    <property type="term" value="F:transmembrane signaling receptor activity"/>
    <property type="evidence" value="ECO:0007669"/>
    <property type="project" value="InterPro"/>
</dbReference>
<gene>
    <name evidence="7" type="ORF">SAMN05216175_103308</name>
</gene>
<feature type="transmembrane region" description="Helical" evidence="5">
    <location>
        <begin position="48"/>
        <end position="66"/>
    </location>
</feature>
<comment type="subcellular location">
    <subcellularLocation>
        <location evidence="1">Membrane</location>
    </subcellularLocation>
</comment>
<keyword evidence="8" id="KW-1185">Reference proteome</keyword>
<evidence type="ECO:0000256" key="3">
    <source>
        <dbReference type="ARBA" id="ARBA00029447"/>
    </source>
</evidence>
<dbReference type="AlphaFoldDB" id="A0A1I2P7G7"/>
<dbReference type="GO" id="GO:0007165">
    <property type="term" value="P:signal transduction"/>
    <property type="evidence" value="ECO:0007669"/>
    <property type="project" value="UniProtKB-KW"/>
</dbReference>
<dbReference type="Gene3D" id="1.20.120.30">
    <property type="entry name" value="Aspartate receptor, ligand-binding domain"/>
    <property type="match status" value="1"/>
</dbReference>
<dbReference type="Proteomes" id="UP000198623">
    <property type="component" value="Unassembled WGS sequence"/>
</dbReference>
<proteinExistence type="inferred from homology"/>
<dbReference type="Pfam" id="PF13682">
    <property type="entry name" value="CZB"/>
    <property type="match status" value="1"/>
</dbReference>
<organism evidence="7 8">
    <name type="scientific">Neptunomonas qingdaonensis</name>
    <dbReference type="NCBI Taxonomy" id="1045558"/>
    <lineage>
        <taxon>Bacteria</taxon>
        <taxon>Pseudomonadati</taxon>
        <taxon>Pseudomonadota</taxon>
        <taxon>Gammaproteobacteria</taxon>
        <taxon>Oceanospirillales</taxon>
        <taxon>Oceanospirillaceae</taxon>
        <taxon>Neptunomonas</taxon>
    </lineage>
</organism>
<dbReference type="GO" id="GO:0016020">
    <property type="term" value="C:membrane"/>
    <property type="evidence" value="ECO:0007669"/>
    <property type="project" value="UniProtKB-SubCell"/>
</dbReference>
<name>A0A1I2P7G7_9GAMM</name>
<dbReference type="EMBL" id="FOOU01000003">
    <property type="protein sequence ID" value="SFG12024.1"/>
    <property type="molecule type" value="Genomic_DNA"/>
</dbReference>
<dbReference type="PANTHER" id="PTHR32089:SF112">
    <property type="entry name" value="LYSOZYME-LIKE PROTEIN-RELATED"/>
    <property type="match status" value="1"/>
</dbReference>
<protein>
    <submittedName>
        <fullName evidence="7">Chemoreceptor zinc-binding domain-containing protein</fullName>
    </submittedName>
</protein>
<dbReference type="Pfam" id="PF00015">
    <property type="entry name" value="MCPsignal"/>
    <property type="match status" value="1"/>
</dbReference>
<sequence>MSIHHPQQSGVSAGTPFLNAHIKGYCFSFIAISVMSSCYVTLVYDMNAIWLIPPLITSYLAYRLMIKMSNVFNALQRIHDTLRQANQGEFHVRITRTAKLGEVGKVAWEVNDFLDKVESYFKEVDACFSHVSRGDYGRPALHQGLPGLLKQSLSNINSALSDMQKGTDMIAANALHSELHSLNGKHLIKNLRQTQNDLIRISEEMIQVESIVKENGEAAQNSQQSVSQMVSALENISSTINSIAQVVGRLGEDSAKITESLSIITDIADQTNLLALNAAIEAARAGEQGRGFAVVADEVKALSRRTKAAAVEVTSTITNFSLHVDEMITQANHSNTLSTQAGSIVSGFKEQFDAFATGADETLRAIENTKDRAFGSLVKADHVIFKQNGYIALDHSMDRHDEISATSVTHHECRLGKWYYEGPGADYFSNTAAYSKLDGPHEAVHLAIQNAVSLRDADWGNNQSIKQEIIDSMARAEDESYKILQHIDAMIDQHHAEKQG</sequence>
<dbReference type="PRINTS" id="PR00260">
    <property type="entry name" value="CHEMTRNSDUCR"/>
</dbReference>
<dbReference type="RefSeq" id="WP_090725944.1">
    <property type="nucleotide sequence ID" value="NZ_FOOU01000003.1"/>
</dbReference>